<dbReference type="OrthoDB" id="9763796at2"/>
<keyword evidence="6 9" id="KW-1133">Transmembrane helix</keyword>
<keyword evidence="3" id="KW-0633">Potassium transport</keyword>
<dbReference type="PANTHER" id="PTHR30607">
    <property type="entry name" value="POTASSIUM-TRANSPORTING ATPASE A CHAIN"/>
    <property type="match status" value="1"/>
</dbReference>
<dbReference type="EMBL" id="MPJW01000181">
    <property type="protein sequence ID" value="OLU38037.1"/>
    <property type="molecule type" value="Genomic_DNA"/>
</dbReference>
<feature type="transmembrane region" description="Helical" evidence="9">
    <location>
        <begin position="56"/>
        <end position="77"/>
    </location>
</feature>
<evidence type="ECO:0000256" key="5">
    <source>
        <dbReference type="ARBA" id="ARBA00022958"/>
    </source>
</evidence>
<sequence length="558" mass="59359">MNAIIMILLLTFLCSIPLGIWCKKVMNRDIPWINKVEDWILDRLKISAGEMGWKKYLAGIAALSILSFVVLFGMLIASRMDLPMAFNTAVSYITNTNWQSFNPMLEGNWIVQILGFGVQNFISAAIGICVLFALIRGLIAKQKSSLGNLWQDLIGSLLFILLPVNLVGSIILAGQGVPMQMQSYETSALIEPIAVDEKGLPIENAQVIEDQVFVDGKEMKEARIIKEQVVPMGMMASIESIKQSGTNGGGLSSSNSASPFENPTGLSNAIETGLILLIPMSLCFSFGAMVKNKKQGLAFFASMAILFGLALIFILQSEMAAASLEGKEVRIGLMPSALWSASTTAASSGSSNMAMNSMSSIASLVCMVFMQVGEVIFGGVGSGLYGLLAFVILSVFIAGLMVGRTPEFMGKKIEPFEMKWAVILCLVSPVCILIGSALGCIYAPEGLNMGAHGFSQILYAYTSMGSNNGSAMAGFESSQTLLLVAGGIMMLLARFIPIAGALAMGSSLGSKKISAQSTGSLKSDTPMFVFLLVLVILLVGALSYFPALSLGPIAEFFG</sequence>
<reference evidence="10 11" key="1">
    <citation type="submission" date="2016-11" db="EMBL/GenBank/DDBJ databases">
        <title>Description of two novel members of the family Erysipelotrichaceae: Ileibacterium lipovorans gen. nov., sp. nov. and Dubosiella newyorkensis, gen. nov., sp. nov.</title>
        <authorList>
            <person name="Cox L.M."/>
            <person name="Sohn J."/>
            <person name="Tyrrell K.L."/>
            <person name="Citron D.M."/>
            <person name="Lawson P.A."/>
            <person name="Patel N.B."/>
            <person name="Iizumi T."/>
            <person name="Perez-Perez G.I."/>
            <person name="Goldstein E.J."/>
            <person name="Blaser M.J."/>
        </authorList>
    </citation>
    <scope>NUCLEOTIDE SEQUENCE [LARGE SCALE GENOMIC DNA]</scope>
    <source>
        <strain evidence="10 11">NYU-BL-A3</strain>
    </source>
</reference>
<keyword evidence="8 9" id="KW-0472">Membrane</keyword>
<feature type="transmembrane region" description="Helical" evidence="9">
    <location>
        <begin position="273"/>
        <end position="290"/>
    </location>
</feature>
<keyword evidence="1" id="KW-0813">Transport</keyword>
<feature type="transmembrane region" description="Helical" evidence="9">
    <location>
        <begin position="525"/>
        <end position="545"/>
    </location>
</feature>
<evidence type="ECO:0000256" key="9">
    <source>
        <dbReference type="SAM" id="Phobius"/>
    </source>
</evidence>
<organism evidence="10 11">
    <name type="scientific">Ileibacterium valens</name>
    <dbReference type="NCBI Taxonomy" id="1862668"/>
    <lineage>
        <taxon>Bacteria</taxon>
        <taxon>Bacillati</taxon>
        <taxon>Bacillota</taxon>
        <taxon>Erysipelotrichia</taxon>
        <taxon>Erysipelotrichales</taxon>
        <taxon>Erysipelotrichaceae</taxon>
        <taxon>Ileibacterium</taxon>
    </lineage>
</organism>
<evidence type="ECO:0000256" key="6">
    <source>
        <dbReference type="ARBA" id="ARBA00022989"/>
    </source>
</evidence>
<dbReference type="Pfam" id="PF03814">
    <property type="entry name" value="KdpA"/>
    <property type="match status" value="1"/>
</dbReference>
<name>A0A1U7NEH5_9FIRM</name>
<feature type="transmembrane region" description="Helical" evidence="9">
    <location>
        <begin position="481"/>
        <end position="504"/>
    </location>
</feature>
<evidence type="ECO:0000256" key="4">
    <source>
        <dbReference type="ARBA" id="ARBA00022692"/>
    </source>
</evidence>
<feature type="transmembrane region" description="Helical" evidence="9">
    <location>
        <begin position="358"/>
        <end position="377"/>
    </location>
</feature>
<keyword evidence="11" id="KW-1185">Reference proteome</keyword>
<proteinExistence type="predicted"/>
<dbReference type="InterPro" id="IPR004623">
    <property type="entry name" value="KdpA"/>
</dbReference>
<keyword evidence="2" id="KW-1003">Cell membrane</keyword>
<dbReference type="PANTHER" id="PTHR30607:SF2">
    <property type="entry name" value="POTASSIUM-TRANSPORTING ATPASE POTASSIUM-BINDING SUBUNIT"/>
    <property type="match status" value="1"/>
</dbReference>
<evidence type="ECO:0000256" key="3">
    <source>
        <dbReference type="ARBA" id="ARBA00022538"/>
    </source>
</evidence>
<dbReference type="PIRSF" id="PIRSF001294">
    <property type="entry name" value="K_ATPaseA"/>
    <property type="match status" value="1"/>
</dbReference>
<dbReference type="RefSeq" id="WP_075820415.1">
    <property type="nucleotide sequence ID" value="NZ_CAPNHH010000084.1"/>
</dbReference>
<gene>
    <name evidence="10" type="ORF">BO222_09150</name>
</gene>
<dbReference type="GeneID" id="82203329"/>
<feature type="transmembrane region" description="Helical" evidence="9">
    <location>
        <begin position="383"/>
        <end position="402"/>
    </location>
</feature>
<dbReference type="AlphaFoldDB" id="A0A1U7NEH5"/>
<feature type="transmembrane region" description="Helical" evidence="9">
    <location>
        <begin position="296"/>
        <end position="315"/>
    </location>
</feature>
<evidence type="ECO:0008006" key="12">
    <source>
        <dbReference type="Google" id="ProtNLM"/>
    </source>
</evidence>
<evidence type="ECO:0000313" key="11">
    <source>
        <dbReference type="Proteomes" id="UP000186341"/>
    </source>
</evidence>
<comment type="caution">
    <text evidence="10">The sequence shown here is derived from an EMBL/GenBank/DDBJ whole genome shotgun (WGS) entry which is preliminary data.</text>
</comment>
<keyword evidence="5" id="KW-0630">Potassium</keyword>
<evidence type="ECO:0000256" key="2">
    <source>
        <dbReference type="ARBA" id="ARBA00022475"/>
    </source>
</evidence>
<keyword evidence="7" id="KW-0406">Ion transport</keyword>
<evidence type="ECO:0000256" key="1">
    <source>
        <dbReference type="ARBA" id="ARBA00022448"/>
    </source>
</evidence>
<dbReference type="GO" id="GO:0008556">
    <property type="term" value="F:P-type potassium transmembrane transporter activity"/>
    <property type="evidence" value="ECO:0007669"/>
    <property type="project" value="InterPro"/>
</dbReference>
<keyword evidence="4 9" id="KW-0812">Transmembrane</keyword>
<feature type="transmembrane region" description="Helical" evidence="9">
    <location>
        <begin position="109"/>
        <end position="133"/>
    </location>
</feature>
<accession>A0A1U7NEH5</accession>
<evidence type="ECO:0000313" key="10">
    <source>
        <dbReference type="EMBL" id="OLU38037.1"/>
    </source>
</evidence>
<evidence type="ECO:0000256" key="8">
    <source>
        <dbReference type="ARBA" id="ARBA00023136"/>
    </source>
</evidence>
<protein>
    <recommendedName>
        <fullName evidence="12">ATP phosphohydrolase [potassium-transporting] A chain</fullName>
    </recommendedName>
</protein>
<dbReference type="GO" id="GO:0005886">
    <property type="term" value="C:plasma membrane"/>
    <property type="evidence" value="ECO:0007669"/>
    <property type="project" value="TreeGrafter"/>
</dbReference>
<feature type="transmembrane region" description="Helical" evidence="9">
    <location>
        <begin position="422"/>
        <end position="444"/>
    </location>
</feature>
<dbReference type="Proteomes" id="UP000186341">
    <property type="component" value="Unassembled WGS sequence"/>
</dbReference>
<feature type="transmembrane region" description="Helical" evidence="9">
    <location>
        <begin position="153"/>
        <end position="173"/>
    </location>
</feature>
<evidence type="ECO:0000256" key="7">
    <source>
        <dbReference type="ARBA" id="ARBA00023065"/>
    </source>
</evidence>